<keyword evidence="1" id="KW-0812">Transmembrane</keyword>
<sequence length="279" mass="30543">MKLDGGGVALFILTTVGMVLVYCDASTSSGPKAQTATSSLMVVTTGGYEEPANTTRLDSAHSATTTVKSPHVSRNTSISAQRQECFQAANLTQKFTNFTCDVDLLVHYSLMEFWAHHASVPMCQKREAYGEVIGCVLDATMGCLPERNRVHFPDKTKAREGLRYICDVSKAKQFNVNMTCGQTHFPKVFDCIYRDTLLEVRSASLPAHIDPKLICRTYEIADLCCWEQLQVCGTDTAAAYTRLMSQYLRPPSCSAAAITVAFSLLALVFALVASLKVVL</sequence>
<reference evidence="2 3" key="1">
    <citation type="submission" date="2024-02" db="EMBL/GenBank/DDBJ databases">
        <title>Chromosome-scale genome assembly of the rough periwinkle Littorina saxatilis.</title>
        <authorList>
            <person name="De Jode A."/>
            <person name="Faria R."/>
            <person name="Formenti G."/>
            <person name="Sims Y."/>
            <person name="Smith T.P."/>
            <person name="Tracey A."/>
            <person name="Wood J.M.D."/>
            <person name="Zagrodzka Z.B."/>
            <person name="Johannesson K."/>
            <person name="Butlin R.K."/>
            <person name="Leder E.H."/>
        </authorList>
    </citation>
    <scope>NUCLEOTIDE SEQUENCE [LARGE SCALE GENOMIC DNA]</scope>
    <source>
        <strain evidence="2">Snail1</strain>
        <tissue evidence="2">Muscle</tissue>
    </source>
</reference>
<keyword evidence="1" id="KW-1133">Transmembrane helix</keyword>
<comment type="caution">
    <text evidence="2">The sequence shown here is derived from an EMBL/GenBank/DDBJ whole genome shotgun (WGS) entry which is preliminary data.</text>
</comment>
<proteinExistence type="predicted"/>
<accession>A0AAN9C071</accession>
<feature type="transmembrane region" description="Helical" evidence="1">
    <location>
        <begin position="252"/>
        <end position="275"/>
    </location>
</feature>
<protein>
    <submittedName>
        <fullName evidence="2">Uncharacterized protein</fullName>
    </submittedName>
</protein>
<dbReference type="AlphaFoldDB" id="A0AAN9C071"/>
<evidence type="ECO:0000313" key="2">
    <source>
        <dbReference type="EMBL" id="KAK7112390.1"/>
    </source>
</evidence>
<dbReference type="EMBL" id="JBAMIC010000002">
    <property type="protein sequence ID" value="KAK7112390.1"/>
    <property type="molecule type" value="Genomic_DNA"/>
</dbReference>
<evidence type="ECO:0000313" key="3">
    <source>
        <dbReference type="Proteomes" id="UP001374579"/>
    </source>
</evidence>
<dbReference type="Proteomes" id="UP001374579">
    <property type="component" value="Unassembled WGS sequence"/>
</dbReference>
<gene>
    <name evidence="2" type="ORF">V1264_011855</name>
</gene>
<name>A0AAN9C071_9CAEN</name>
<organism evidence="2 3">
    <name type="scientific">Littorina saxatilis</name>
    <dbReference type="NCBI Taxonomy" id="31220"/>
    <lineage>
        <taxon>Eukaryota</taxon>
        <taxon>Metazoa</taxon>
        <taxon>Spiralia</taxon>
        <taxon>Lophotrochozoa</taxon>
        <taxon>Mollusca</taxon>
        <taxon>Gastropoda</taxon>
        <taxon>Caenogastropoda</taxon>
        <taxon>Littorinimorpha</taxon>
        <taxon>Littorinoidea</taxon>
        <taxon>Littorinidae</taxon>
        <taxon>Littorina</taxon>
    </lineage>
</organism>
<evidence type="ECO:0000256" key="1">
    <source>
        <dbReference type="SAM" id="Phobius"/>
    </source>
</evidence>
<keyword evidence="1" id="KW-0472">Membrane</keyword>
<keyword evidence="3" id="KW-1185">Reference proteome</keyword>
<feature type="transmembrane region" description="Helical" evidence="1">
    <location>
        <begin position="6"/>
        <end position="23"/>
    </location>
</feature>